<protein>
    <recommendedName>
        <fullName evidence="17">Leucine-rich repeat-containing N-terminal plant-type domain-containing protein</fullName>
    </recommendedName>
</protein>
<evidence type="ECO:0000256" key="6">
    <source>
        <dbReference type="ARBA" id="ARBA00022729"/>
    </source>
</evidence>
<dbReference type="PANTHER" id="PTHR48063:SF101">
    <property type="entry name" value="LRR RECEPTOR-LIKE SERINE_THREONINE-PROTEIN KINASE FLS2"/>
    <property type="match status" value="1"/>
</dbReference>
<evidence type="ECO:0000256" key="4">
    <source>
        <dbReference type="ARBA" id="ARBA00022614"/>
    </source>
</evidence>
<dbReference type="Pfam" id="PF13855">
    <property type="entry name" value="LRR_8"/>
    <property type="match status" value="3"/>
</dbReference>
<evidence type="ECO:0000259" key="13">
    <source>
        <dbReference type="Pfam" id="PF08263"/>
    </source>
</evidence>
<feature type="coiled-coil region" evidence="11">
    <location>
        <begin position="21"/>
        <end position="51"/>
    </location>
</feature>
<keyword evidence="7" id="KW-0677">Repeat</keyword>
<evidence type="ECO:0000256" key="2">
    <source>
        <dbReference type="ARBA" id="ARBA00009592"/>
    </source>
</evidence>
<dbReference type="Pfam" id="PF13516">
    <property type="entry name" value="LRR_6"/>
    <property type="match status" value="1"/>
</dbReference>
<name>A0ABD2ZVU4_9GENT</name>
<evidence type="ECO:0000256" key="5">
    <source>
        <dbReference type="ARBA" id="ARBA00022692"/>
    </source>
</evidence>
<evidence type="ECO:0000259" key="14">
    <source>
        <dbReference type="Pfam" id="PF23598"/>
    </source>
</evidence>
<feature type="domain" description="Leucine-rich repeat-containing N-terminal plant-type" evidence="13">
    <location>
        <begin position="26"/>
        <end position="66"/>
    </location>
</feature>
<dbReference type="PROSITE" id="PS51450">
    <property type="entry name" value="LRR"/>
    <property type="match status" value="1"/>
</dbReference>
<feature type="transmembrane region" description="Helical" evidence="12">
    <location>
        <begin position="926"/>
        <end position="949"/>
    </location>
</feature>
<gene>
    <name evidence="15" type="ORF">ACH5RR_016373</name>
</gene>
<dbReference type="Pfam" id="PF08263">
    <property type="entry name" value="LRRNT_2"/>
    <property type="match status" value="1"/>
</dbReference>
<keyword evidence="9 12" id="KW-0472">Membrane</keyword>
<dbReference type="AlphaFoldDB" id="A0ABD2ZVU4"/>
<evidence type="ECO:0000256" key="8">
    <source>
        <dbReference type="ARBA" id="ARBA00022989"/>
    </source>
</evidence>
<keyword evidence="3" id="KW-1003">Cell membrane</keyword>
<dbReference type="Pfam" id="PF00560">
    <property type="entry name" value="LRR_1"/>
    <property type="match status" value="3"/>
</dbReference>
<evidence type="ECO:0000313" key="16">
    <source>
        <dbReference type="Proteomes" id="UP001630127"/>
    </source>
</evidence>
<keyword evidence="11" id="KW-0175">Coiled coil</keyword>
<dbReference type="PANTHER" id="PTHR48063">
    <property type="entry name" value="LRR RECEPTOR-LIKE KINASE"/>
    <property type="match status" value="1"/>
</dbReference>
<sequence>MNKYTSTGALISPKVGYTSKIKCIEKERHALLNQKREIEEYNGRLSSWRADEEHKDCCLWQGVGCDNVTGHITKLDIRGRSDCSSPPLGGRISKSLMELQHLKYLDFSCNGIGDQLPEFLGSFSQLKYLNLSNNVFYGAIPTHLANLTELETLDLSSIGLHSRKLGWLCQLHKLRYLGLTGVDLSAATDWVQVIYELPSLREVYMSNSFLPEVANILRSSTHLMMINSSINSLATFVLSDNNLSSSSIFPWLFNFSISLTYIDLSNNNLQGPFPYDFGNIISLEHLDLSYNKLQGGIPKSLGKLSGLKLLILSNNNLTGEFQNQMDIFSWRAKNSLEYLDLSFNQLNGFFLGASVVLPNLLVLNASNNQLTGTLPDFSFFPSLRELHLGYNIFTGTITLSIGRLLHLQVLHLGSNSLEGIISEAHLQNLSKLQILDLSFNSQLKFQLDTKWIPPFQLEEIYMSQVKMGSLFPKWLQTQHNFSVLDMSCTEISDIIPTWFWDTSPRLNLLNLSSNRIYGVLPSLSSKFSFAPTIDLSSNDLSGQLPYLPPTINFLDLSKNQFRGSINFFCNNTTVLNYLDLSDNLLSGELSPCLEDVRYLIFFNLANNNFSRNLPTTIFGESCFLEALHLQNNSFTGEIPPSLMNCNRLKIIDLGVNKFSGKLPELGIVMADLMLLSLRSNEFHGKLPSDLCFMSRIQILDLSLNKIHGPIPKCLQNLTALTREGNQVTTLDVGFPTRPPYDPRDYKCTTLICTYSQQFHDSVVITWKGIESKYRNTLGLVKVIDLSSNFLEGEVPAEITSLRGLVGLNLSRNNLTGTIPLKLDRLRSLNFLDLSHNRLCGSIPSTISELSHLGVLNLSYNNLSGRIPPKPHLQTFDNSSYIGNSQLCGTPLTLLCPGDKAPQAPKIRHSNGDRMNHDGPLDEFLSMGFYICMALGFIFGFWGVIGTLVLNTACRHKFSKSITKLEDWIYVKLAVEKARL</sequence>
<dbReference type="InterPro" id="IPR001611">
    <property type="entry name" value="Leu-rich_rpt"/>
</dbReference>
<evidence type="ECO:0008006" key="17">
    <source>
        <dbReference type="Google" id="ProtNLM"/>
    </source>
</evidence>
<comment type="similarity">
    <text evidence="2">Belongs to the RLP family.</text>
</comment>
<dbReference type="SUPFAM" id="SSF52075">
    <property type="entry name" value="Outer arm dynein light chain 1"/>
    <property type="match status" value="1"/>
</dbReference>
<dbReference type="SUPFAM" id="SSF52047">
    <property type="entry name" value="RNI-like"/>
    <property type="match status" value="1"/>
</dbReference>
<evidence type="ECO:0000256" key="7">
    <source>
        <dbReference type="ARBA" id="ARBA00022737"/>
    </source>
</evidence>
<evidence type="ECO:0000256" key="3">
    <source>
        <dbReference type="ARBA" id="ARBA00022475"/>
    </source>
</evidence>
<reference evidence="15 16" key="1">
    <citation type="submission" date="2024-11" db="EMBL/GenBank/DDBJ databases">
        <title>A near-complete genome assembly of Cinchona calisaya.</title>
        <authorList>
            <person name="Lian D.C."/>
            <person name="Zhao X.W."/>
            <person name="Wei L."/>
        </authorList>
    </citation>
    <scope>NUCLEOTIDE SEQUENCE [LARGE SCALE GENOMIC DNA]</scope>
    <source>
        <tissue evidence="15">Nenye</tissue>
    </source>
</reference>
<dbReference type="InterPro" id="IPR055414">
    <property type="entry name" value="LRR_R13L4/SHOC2-like"/>
</dbReference>
<dbReference type="Gene3D" id="3.80.10.10">
    <property type="entry name" value="Ribonuclease Inhibitor"/>
    <property type="match status" value="3"/>
</dbReference>
<dbReference type="FunFam" id="3.80.10.10:FF:000041">
    <property type="entry name" value="LRR receptor-like serine/threonine-protein kinase ERECTA"/>
    <property type="match status" value="2"/>
</dbReference>
<accession>A0ABD2ZVU4</accession>
<dbReference type="EMBL" id="JBJUIK010000007">
    <property type="protein sequence ID" value="KAL3523539.1"/>
    <property type="molecule type" value="Genomic_DNA"/>
</dbReference>
<comment type="caution">
    <text evidence="15">The sequence shown here is derived from an EMBL/GenBank/DDBJ whole genome shotgun (WGS) entry which is preliminary data.</text>
</comment>
<dbReference type="PRINTS" id="PR00019">
    <property type="entry name" value="LEURICHRPT"/>
</dbReference>
<evidence type="ECO:0000256" key="12">
    <source>
        <dbReference type="SAM" id="Phobius"/>
    </source>
</evidence>
<dbReference type="SMART" id="SM00365">
    <property type="entry name" value="LRR_SD22"/>
    <property type="match status" value="4"/>
</dbReference>
<dbReference type="GO" id="GO:0005886">
    <property type="term" value="C:plasma membrane"/>
    <property type="evidence" value="ECO:0007669"/>
    <property type="project" value="UniProtKB-SubCell"/>
</dbReference>
<evidence type="ECO:0000256" key="10">
    <source>
        <dbReference type="ARBA" id="ARBA00023180"/>
    </source>
</evidence>
<feature type="domain" description="Disease resistance R13L4/SHOC-2-like LRR" evidence="14">
    <location>
        <begin position="93"/>
        <end position="239"/>
    </location>
</feature>
<dbReference type="SMART" id="SM00369">
    <property type="entry name" value="LRR_TYP"/>
    <property type="match status" value="6"/>
</dbReference>
<dbReference type="InterPro" id="IPR003591">
    <property type="entry name" value="Leu-rich_rpt_typical-subtyp"/>
</dbReference>
<keyword evidence="16" id="KW-1185">Reference proteome</keyword>
<evidence type="ECO:0000256" key="1">
    <source>
        <dbReference type="ARBA" id="ARBA00004251"/>
    </source>
</evidence>
<evidence type="ECO:0000256" key="11">
    <source>
        <dbReference type="SAM" id="Coils"/>
    </source>
</evidence>
<dbReference type="GO" id="GO:0051707">
    <property type="term" value="P:response to other organism"/>
    <property type="evidence" value="ECO:0007669"/>
    <property type="project" value="UniProtKB-ARBA"/>
</dbReference>
<keyword evidence="5 12" id="KW-0812">Transmembrane</keyword>
<keyword evidence="10" id="KW-0325">Glycoprotein</keyword>
<dbReference type="GO" id="GO:0006952">
    <property type="term" value="P:defense response"/>
    <property type="evidence" value="ECO:0007669"/>
    <property type="project" value="UniProtKB-ARBA"/>
</dbReference>
<proteinExistence type="inferred from homology"/>
<evidence type="ECO:0000256" key="9">
    <source>
        <dbReference type="ARBA" id="ARBA00023136"/>
    </source>
</evidence>
<keyword evidence="6" id="KW-0732">Signal</keyword>
<dbReference type="InterPro" id="IPR032675">
    <property type="entry name" value="LRR_dom_sf"/>
</dbReference>
<dbReference type="InterPro" id="IPR046956">
    <property type="entry name" value="RLP23-like"/>
</dbReference>
<keyword evidence="4" id="KW-0433">Leucine-rich repeat</keyword>
<keyword evidence="8 12" id="KW-1133">Transmembrane helix</keyword>
<dbReference type="InterPro" id="IPR013210">
    <property type="entry name" value="LRR_N_plant-typ"/>
</dbReference>
<dbReference type="Proteomes" id="UP001630127">
    <property type="component" value="Unassembled WGS sequence"/>
</dbReference>
<comment type="subcellular location">
    <subcellularLocation>
        <location evidence="1">Cell membrane</location>
        <topology evidence="1">Single-pass type I membrane protein</topology>
    </subcellularLocation>
</comment>
<dbReference type="FunFam" id="3.80.10.10:FF:000111">
    <property type="entry name" value="LRR receptor-like serine/threonine-protein kinase ERECTA"/>
    <property type="match status" value="1"/>
</dbReference>
<organism evidence="15 16">
    <name type="scientific">Cinchona calisaya</name>
    <dbReference type="NCBI Taxonomy" id="153742"/>
    <lineage>
        <taxon>Eukaryota</taxon>
        <taxon>Viridiplantae</taxon>
        <taxon>Streptophyta</taxon>
        <taxon>Embryophyta</taxon>
        <taxon>Tracheophyta</taxon>
        <taxon>Spermatophyta</taxon>
        <taxon>Magnoliopsida</taxon>
        <taxon>eudicotyledons</taxon>
        <taxon>Gunneridae</taxon>
        <taxon>Pentapetalae</taxon>
        <taxon>asterids</taxon>
        <taxon>lamiids</taxon>
        <taxon>Gentianales</taxon>
        <taxon>Rubiaceae</taxon>
        <taxon>Cinchonoideae</taxon>
        <taxon>Cinchoneae</taxon>
        <taxon>Cinchona</taxon>
    </lineage>
</organism>
<evidence type="ECO:0000313" key="15">
    <source>
        <dbReference type="EMBL" id="KAL3523539.1"/>
    </source>
</evidence>
<dbReference type="SUPFAM" id="SSF52058">
    <property type="entry name" value="L domain-like"/>
    <property type="match status" value="1"/>
</dbReference>
<dbReference type="Pfam" id="PF23598">
    <property type="entry name" value="LRR_14"/>
    <property type="match status" value="1"/>
</dbReference>